<feature type="compositionally biased region" description="Basic residues" evidence="3">
    <location>
        <begin position="13"/>
        <end position="26"/>
    </location>
</feature>
<keyword evidence="6" id="KW-1185">Reference proteome</keyword>
<dbReference type="Gene3D" id="1.20.5.170">
    <property type="match status" value="1"/>
</dbReference>
<dbReference type="InterPro" id="IPR046347">
    <property type="entry name" value="bZIP_sf"/>
</dbReference>
<evidence type="ECO:0000259" key="4">
    <source>
        <dbReference type="PROSITE" id="PS00036"/>
    </source>
</evidence>
<feature type="domain" description="BZIP" evidence="4">
    <location>
        <begin position="86"/>
        <end position="100"/>
    </location>
</feature>
<feature type="compositionally biased region" description="Polar residues" evidence="3">
    <location>
        <begin position="247"/>
        <end position="260"/>
    </location>
</feature>
<feature type="compositionally biased region" description="Polar residues" evidence="3">
    <location>
        <begin position="55"/>
        <end position="68"/>
    </location>
</feature>
<dbReference type="PANTHER" id="PTHR40621">
    <property type="entry name" value="TRANSCRIPTION FACTOR KAPC-RELATED"/>
    <property type="match status" value="1"/>
</dbReference>
<comment type="caution">
    <text evidence="5">The sequence shown here is derived from an EMBL/GenBank/DDBJ whole genome shotgun (WGS) entry which is preliminary data.</text>
</comment>
<organism evidence="5 6">
    <name type="scientific">Neonectria magnoliae</name>
    <dbReference type="NCBI Taxonomy" id="2732573"/>
    <lineage>
        <taxon>Eukaryota</taxon>
        <taxon>Fungi</taxon>
        <taxon>Dikarya</taxon>
        <taxon>Ascomycota</taxon>
        <taxon>Pezizomycotina</taxon>
        <taxon>Sordariomycetes</taxon>
        <taxon>Hypocreomycetidae</taxon>
        <taxon>Hypocreales</taxon>
        <taxon>Nectriaceae</taxon>
        <taxon>Neonectria</taxon>
    </lineage>
</organism>
<evidence type="ECO:0000256" key="2">
    <source>
        <dbReference type="ARBA" id="ARBA00023242"/>
    </source>
</evidence>
<reference evidence="5 6" key="1">
    <citation type="journal article" date="2025" name="Microbiol. Resour. Announc.">
        <title>Draft genome sequences for Neonectria magnoliae and Neonectria punicea, canker pathogens of Liriodendron tulipifera and Acer saccharum in West Virginia.</title>
        <authorList>
            <person name="Petronek H.M."/>
            <person name="Kasson M.T."/>
            <person name="Metheny A.M."/>
            <person name="Stauder C.M."/>
            <person name="Lovett B."/>
            <person name="Lynch S.C."/>
            <person name="Garnas J.R."/>
            <person name="Kasson L.R."/>
            <person name="Stajich J.E."/>
        </authorList>
    </citation>
    <scope>NUCLEOTIDE SEQUENCE [LARGE SCALE GENOMIC DNA]</scope>
    <source>
        <strain evidence="5 6">NRRL 64651</strain>
    </source>
</reference>
<gene>
    <name evidence="5" type="ORF">QQZ08_004947</name>
</gene>
<evidence type="ECO:0000313" key="5">
    <source>
        <dbReference type="EMBL" id="KAK7428509.1"/>
    </source>
</evidence>
<feature type="region of interest" description="Disordered" evidence="3">
    <location>
        <begin position="342"/>
        <end position="397"/>
    </location>
</feature>
<dbReference type="InterPro" id="IPR004827">
    <property type="entry name" value="bZIP"/>
</dbReference>
<dbReference type="PANTHER" id="PTHR40621:SF9">
    <property type="entry name" value="MEAB PROTEIN"/>
    <property type="match status" value="1"/>
</dbReference>
<proteinExistence type="predicted"/>
<dbReference type="EMBL" id="JAZAVK010000040">
    <property type="protein sequence ID" value="KAK7428509.1"/>
    <property type="molecule type" value="Genomic_DNA"/>
</dbReference>
<dbReference type="Proteomes" id="UP001498421">
    <property type="component" value="Unassembled WGS sequence"/>
</dbReference>
<evidence type="ECO:0000256" key="3">
    <source>
        <dbReference type="SAM" id="MobiDB-lite"/>
    </source>
</evidence>
<dbReference type="InterPro" id="IPR050936">
    <property type="entry name" value="AP-1-like"/>
</dbReference>
<dbReference type="SUPFAM" id="SSF57959">
    <property type="entry name" value="Leucine zipper domain"/>
    <property type="match status" value="1"/>
</dbReference>
<sequence length="434" mass="48208">MSIDKADPTQNHNHNHNHNHNLHHNINHNSSLNGHHSRDVTDSPTGSSPDRDHNPNTSSTNATSQEAQQPKRKGGRKPIYATSEERKQRNRQAQAAFRERRTEYIKQLEETIRVHESNLHNLQAAHRTAADECLMLRYKNSLLERILLEKGIDVQAELRAKTGSPNLGPTHMPQNLVQPPPIQRAIMNRHHQSRRSNSHIAPKVEPCPSLPPPLQPHSSATSPKNRPTPSSHSNSPSNTGSAFSPAASDSISMRGSMTSASRQQMPQQQLPQSTQPSRQHMMQPGVRGGPVGSGASYYPTPAFQNHIEQLGKLTDPARHQPQHSLTPVIEQEYDAQADMVDDSEIETPGGPGQYPPNFNSDPQQPMMLSPASNGPGHQMTPSHEPPHHTQTSHSSQYPSMTQLLDQNLDWDPFGLSASMAFPSQQFQFDQANMR</sequence>
<feature type="compositionally biased region" description="Low complexity" evidence="3">
    <location>
        <begin position="261"/>
        <end position="279"/>
    </location>
</feature>
<name>A0ABR1I673_9HYPO</name>
<evidence type="ECO:0000256" key="1">
    <source>
        <dbReference type="ARBA" id="ARBA00004123"/>
    </source>
</evidence>
<evidence type="ECO:0000313" key="6">
    <source>
        <dbReference type="Proteomes" id="UP001498421"/>
    </source>
</evidence>
<keyword evidence="2" id="KW-0539">Nucleus</keyword>
<comment type="subcellular location">
    <subcellularLocation>
        <location evidence="1">Nucleus</location>
    </subcellularLocation>
</comment>
<dbReference type="PROSITE" id="PS00036">
    <property type="entry name" value="BZIP_BASIC"/>
    <property type="match status" value="1"/>
</dbReference>
<feature type="region of interest" description="Disordered" evidence="3">
    <location>
        <begin position="1"/>
        <end position="97"/>
    </location>
</feature>
<feature type="compositionally biased region" description="Low complexity" evidence="3">
    <location>
        <begin position="227"/>
        <end position="241"/>
    </location>
</feature>
<accession>A0ABR1I673</accession>
<feature type="region of interest" description="Disordered" evidence="3">
    <location>
        <begin position="190"/>
        <end position="300"/>
    </location>
</feature>
<dbReference type="CDD" id="cd14688">
    <property type="entry name" value="bZIP_YAP"/>
    <property type="match status" value="1"/>
</dbReference>
<feature type="compositionally biased region" description="Polar residues" evidence="3">
    <location>
        <begin position="388"/>
        <end position="397"/>
    </location>
</feature>
<protein>
    <recommendedName>
        <fullName evidence="4">BZIP domain-containing protein</fullName>
    </recommendedName>
</protein>